<feature type="domain" description="Knr4/Smi1-like" evidence="1">
    <location>
        <begin position="32"/>
        <end position="165"/>
    </location>
</feature>
<dbReference type="AlphaFoldDB" id="A0A5P0YVC5"/>
<dbReference type="RefSeq" id="WP_143650031.1">
    <property type="nucleotide sequence ID" value="NZ_JABJXA010000200.1"/>
</dbReference>
<dbReference type="EMBL" id="JABJXA010000200">
    <property type="protein sequence ID" value="MBB1261707.1"/>
    <property type="molecule type" value="Genomic_DNA"/>
</dbReference>
<comment type="caution">
    <text evidence="3">The sequence shown here is derived from an EMBL/GenBank/DDBJ whole genome shotgun (WGS) entry which is preliminary data.</text>
</comment>
<evidence type="ECO:0000313" key="2">
    <source>
        <dbReference type="EMBL" id="MBB1261707.1"/>
    </source>
</evidence>
<evidence type="ECO:0000313" key="4">
    <source>
        <dbReference type="Proteomes" id="UP000320857"/>
    </source>
</evidence>
<dbReference type="SUPFAM" id="SSF160631">
    <property type="entry name" value="SMI1/KNR4-like"/>
    <property type="match status" value="1"/>
</dbReference>
<organism evidence="3 4">
    <name type="scientific">Streptomyces alkaliterrae</name>
    <dbReference type="NCBI Taxonomy" id="2213162"/>
    <lineage>
        <taxon>Bacteria</taxon>
        <taxon>Bacillati</taxon>
        <taxon>Actinomycetota</taxon>
        <taxon>Actinomycetes</taxon>
        <taxon>Kitasatosporales</taxon>
        <taxon>Streptomycetaceae</taxon>
        <taxon>Streptomyces</taxon>
    </lineage>
</organism>
<dbReference type="OrthoDB" id="1190024at2"/>
<accession>A0A5P0YVC5</accession>
<evidence type="ECO:0000313" key="5">
    <source>
        <dbReference type="Proteomes" id="UP000517765"/>
    </source>
</evidence>
<name>A0A5P0YVC5_9ACTN</name>
<dbReference type="Proteomes" id="UP000517765">
    <property type="component" value="Unassembled WGS sequence"/>
</dbReference>
<evidence type="ECO:0000259" key="1">
    <source>
        <dbReference type="Pfam" id="PF09346"/>
    </source>
</evidence>
<dbReference type="Proteomes" id="UP000320857">
    <property type="component" value="Unassembled WGS sequence"/>
</dbReference>
<reference evidence="3 4" key="1">
    <citation type="submission" date="2019-10" db="EMBL/GenBank/DDBJ databases">
        <title>Streptomyces sp. nov., a novel actinobacterium isolated from alkaline environment.</title>
        <authorList>
            <person name="Golinska P."/>
        </authorList>
    </citation>
    <scope>NUCLEOTIDE SEQUENCE [LARGE SCALE GENOMIC DNA]</scope>
    <source>
        <strain evidence="3 4">OF1</strain>
    </source>
</reference>
<dbReference type="InterPro" id="IPR037883">
    <property type="entry name" value="Knr4/Smi1-like_sf"/>
</dbReference>
<gene>
    <name evidence="3" type="ORF">FNX44_020675</name>
    <name evidence="2" type="ORF">H3147_23255</name>
</gene>
<sequence length="179" mass="19778">MRPTATRIAELARLATAFEPNTRTPPLGWRAVLAFEEEHGLVLPEPYRTFGAEFSDGCPSGPPHYGLIGLADLPPDWGTHRPPRELATPFPLTEAWHWDAEDHSLTDAELDEATHPVHNHGSVVLGTDGCGMYWHLVVTGPERGRIWFIASEGAEPFGSGFADWVAHWAAGRPWWPDEG</sequence>
<dbReference type="Pfam" id="PF09346">
    <property type="entry name" value="SMI1_KNR4"/>
    <property type="match status" value="1"/>
</dbReference>
<reference evidence="2" key="3">
    <citation type="journal article" name="Syst. Appl. Microbiol.">
        <title>Streptomyces alkaliterrae sp. nov., isolated from an alkaline soil, and emended descriptions of Streptomyces alkaliphilus, Streptomyces calidiresistens and Streptomyces durbertensis.</title>
        <authorList>
            <person name="Swiecimska M."/>
            <person name="Golinska P."/>
            <person name="Nouioui I."/>
            <person name="Wypij M."/>
            <person name="Rai M."/>
            <person name="Sangal V."/>
            <person name="Goodfellow M."/>
        </authorList>
    </citation>
    <scope>NUCLEOTIDE SEQUENCE</scope>
    <source>
        <strain evidence="2">OF8</strain>
    </source>
</reference>
<evidence type="ECO:0000313" key="3">
    <source>
        <dbReference type="EMBL" id="MQS04244.1"/>
    </source>
</evidence>
<keyword evidence="4" id="KW-1185">Reference proteome</keyword>
<dbReference type="InterPro" id="IPR018958">
    <property type="entry name" value="Knr4/Smi1-like_dom"/>
</dbReference>
<proteinExistence type="predicted"/>
<reference evidence="5" key="2">
    <citation type="submission" date="2020-05" db="EMBL/GenBank/DDBJ databases">
        <title>Classification of alakaliphilic streptomycetes isolated from an alkaline soil next to Lonar Crater, India and a proposal for the recognition of Streptomyces alkaliterrae sp. nov.</title>
        <authorList>
            <person name="Golinska P."/>
        </authorList>
    </citation>
    <scope>NUCLEOTIDE SEQUENCE [LARGE SCALE GENOMIC DNA]</scope>
    <source>
        <strain evidence="5">OF8</strain>
    </source>
</reference>
<dbReference type="EMBL" id="VJYK02000259">
    <property type="protein sequence ID" value="MQS04244.1"/>
    <property type="molecule type" value="Genomic_DNA"/>
</dbReference>
<protein>
    <submittedName>
        <fullName evidence="3">SMI1/KNR4 family protein</fullName>
    </submittedName>
</protein>